<keyword evidence="1" id="KW-0444">Lipid biosynthesis</keyword>
<gene>
    <name evidence="8" type="ORF">MCHLO_03683</name>
</gene>
<dbReference type="Proteomes" id="UP000815677">
    <property type="component" value="Unassembled WGS sequence"/>
</dbReference>
<keyword evidence="3" id="KW-0752">Steroid biosynthesis</keyword>
<dbReference type="Gene3D" id="3.40.50.720">
    <property type="entry name" value="NAD(P)-binding Rossmann-like Domain"/>
    <property type="match status" value="1"/>
</dbReference>
<evidence type="ECO:0000256" key="6">
    <source>
        <dbReference type="ARBA" id="ARBA00023593"/>
    </source>
</evidence>
<evidence type="ECO:0000256" key="4">
    <source>
        <dbReference type="ARBA" id="ARBA00023002"/>
    </source>
</evidence>
<proteinExistence type="inferred from homology"/>
<evidence type="ECO:0000256" key="5">
    <source>
        <dbReference type="ARBA" id="ARBA00023098"/>
    </source>
</evidence>
<comment type="similarity">
    <text evidence="6">Belongs to the short-chain dehydrogenases/reductases (SDR) family. ERG27 subfamily.</text>
</comment>
<evidence type="ECO:0000256" key="1">
    <source>
        <dbReference type="ARBA" id="ARBA00022516"/>
    </source>
</evidence>
<dbReference type="PANTHER" id="PTHR43647">
    <property type="entry name" value="DEHYDROGENASE"/>
    <property type="match status" value="1"/>
</dbReference>
<evidence type="ECO:0000256" key="3">
    <source>
        <dbReference type="ARBA" id="ARBA00022955"/>
    </source>
</evidence>
<keyword evidence="9" id="KW-1185">Reference proteome</keyword>
<feature type="region of interest" description="Disordered" evidence="7">
    <location>
        <begin position="346"/>
        <end position="365"/>
    </location>
</feature>
<dbReference type="SUPFAM" id="SSF51735">
    <property type="entry name" value="NAD(P)-binding Rossmann-fold domains"/>
    <property type="match status" value="1"/>
</dbReference>
<keyword evidence="5" id="KW-0443">Lipid metabolism</keyword>
<feature type="compositionally biased region" description="Low complexity" evidence="7">
    <location>
        <begin position="346"/>
        <end position="359"/>
    </location>
</feature>
<reference evidence="8" key="1">
    <citation type="submission" date="2014-09" db="EMBL/GenBank/DDBJ databases">
        <title>Genome sequence of the luminous mushroom Mycena chlorophos for searching fungal bioluminescence genes.</title>
        <authorList>
            <person name="Tanaka Y."/>
            <person name="Kasuga D."/>
            <person name="Oba Y."/>
            <person name="Hase S."/>
            <person name="Sato K."/>
            <person name="Oba Y."/>
            <person name="Sakakibara Y."/>
        </authorList>
    </citation>
    <scope>NUCLEOTIDE SEQUENCE</scope>
</reference>
<evidence type="ECO:0000256" key="7">
    <source>
        <dbReference type="SAM" id="MobiDB-lite"/>
    </source>
</evidence>
<keyword evidence="4" id="KW-0560">Oxidoreductase</keyword>
<protein>
    <recommendedName>
        <fullName evidence="10">3-keto sterol reductase</fullName>
    </recommendedName>
</protein>
<keyword evidence="2" id="KW-0521">NADP</keyword>
<name>A0ABQ0L4R0_MYCCL</name>
<dbReference type="InterPro" id="IPR036291">
    <property type="entry name" value="NAD(P)-bd_dom_sf"/>
</dbReference>
<dbReference type="InterPro" id="IPR051593">
    <property type="entry name" value="Ergosterol_Biosynth_ERG27"/>
</dbReference>
<evidence type="ECO:0000256" key="2">
    <source>
        <dbReference type="ARBA" id="ARBA00022857"/>
    </source>
</evidence>
<dbReference type="EMBL" id="DF842145">
    <property type="protein sequence ID" value="GAT46145.1"/>
    <property type="molecule type" value="Genomic_DNA"/>
</dbReference>
<organism evidence="8 9">
    <name type="scientific">Mycena chlorophos</name>
    <name type="common">Agaric fungus</name>
    <name type="synonym">Agaricus chlorophos</name>
    <dbReference type="NCBI Taxonomy" id="658473"/>
    <lineage>
        <taxon>Eukaryota</taxon>
        <taxon>Fungi</taxon>
        <taxon>Dikarya</taxon>
        <taxon>Basidiomycota</taxon>
        <taxon>Agaricomycotina</taxon>
        <taxon>Agaricomycetes</taxon>
        <taxon>Agaricomycetidae</taxon>
        <taxon>Agaricales</taxon>
        <taxon>Marasmiineae</taxon>
        <taxon>Mycenaceae</taxon>
        <taxon>Mycena</taxon>
    </lineage>
</organism>
<accession>A0ABQ0L4R0</accession>
<dbReference type="PANTHER" id="PTHR43647:SF1">
    <property type="entry name" value="3-KETO-STEROID REDUCTASE ERG27"/>
    <property type="match status" value="1"/>
</dbReference>
<evidence type="ECO:0008006" key="10">
    <source>
        <dbReference type="Google" id="ProtNLM"/>
    </source>
</evidence>
<evidence type="ECO:0000313" key="8">
    <source>
        <dbReference type="EMBL" id="GAT46145.1"/>
    </source>
</evidence>
<evidence type="ECO:0000313" key="9">
    <source>
        <dbReference type="Proteomes" id="UP000815677"/>
    </source>
</evidence>
<sequence>MAAFPVVVVTGANAGVGFGICQRLLFQLCTSTPRDSEPEPWSTRDNDLALEPPTANGLTLIMACRSIKKAEAARDDLYHLLDGHIKTLRAHAEYDGYADDFRHNLTIEVEHLDLAEISSVFDFAARVSKRHSYISHLILNAGIAPFAHIKWLVAIRQVLHNLFEAITRPAFYAQTVGELTDDGLGFTFQCNYFGHYVLFRALEPQLHNTTYAPDSRVIWSSSLGALPQHYNKGDWQHVKNEYSYEAVKYQIDLAGTALDLHALRDPPVDKRVRHFVSQPGVAHTKISGNLVAVGGLLDTLKLCLFYVGRFFNTRHHSISSMNAAIATVHLSLVALSFVTFSTIPTKSKSNGSANGSANGHSQTFKPVRFGSETDRWGNAEVGLTPVCDWEENKEYAEELLVKSSDLYDSFVRARQKSA</sequence>